<dbReference type="EC" id="4.3.2.7" evidence="1"/>
<evidence type="ECO:0000256" key="3">
    <source>
        <dbReference type="SAM" id="MobiDB-lite"/>
    </source>
</evidence>
<feature type="region of interest" description="Disordered" evidence="3">
    <location>
        <begin position="166"/>
        <end position="201"/>
    </location>
</feature>
<dbReference type="PANTHER" id="PTHR12192">
    <property type="entry name" value="CATION TRANSPORT PROTEIN CHAC-RELATED"/>
    <property type="match status" value="1"/>
</dbReference>
<protein>
    <recommendedName>
        <fullName evidence="1">glutathione-specific gamma-glutamylcyclotransferase</fullName>
        <ecNumber evidence="1">4.3.2.7</ecNumber>
    </recommendedName>
</protein>
<keyword evidence="5" id="KW-1185">Reference proteome</keyword>
<dbReference type="GeneID" id="92012413"/>
<evidence type="ECO:0000256" key="1">
    <source>
        <dbReference type="ARBA" id="ARBA00012344"/>
    </source>
</evidence>
<comment type="caution">
    <text evidence="4">The sequence shown here is derived from an EMBL/GenBank/DDBJ whole genome shotgun (WGS) entry which is preliminary data.</text>
</comment>
<organism evidence="4 5">
    <name type="scientific">Diplodia seriata</name>
    <dbReference type="NCBI Taxonomy" id="420778"/>
    <lineage>
        <taxon>Eukaryota</taxon>
        <taxon>Fungi</taxon>
        <taxon>Dikarya</taxon>
        <taxon>Ascomycota</taxon>
        <taxon>Pezizomycotina</taxon>
        <taxon>Dothideomycetes</taxon>
        <taxon>Dothideomycetes incertae sedis</taxon>
        <taxon>Botryosphaeriales</taxon>
        <taxon>Botryosphaeriaceae</taxon>
        <taxon>Diplodia</taxon>
    </lineage>
</organism>
<gene>
    <name evidence="4" type="ORF">SLS55_008328</name>
</gene>
<evidence type="ECO:0000313" key="5">
    <source>
        <dbReference type="Proteomes" id="UP001430584"/>
    </source>
</evidence>
<dbReference type="Gene3D" id="3.10.490.10">
    <property type="entry name" value="Gamma-glutamyl cyclotransferase-like"/>
    <property type="match status" value="1"/>
</dbReference>
<evidence type="ECO:0000313" key="4">
    <source>
        <dbReference type="EMBL" id="KAL0257514.1"/>
    </source>
</evidence>
<dbReference type="Pfam" id="PF04752">
    <property type="entry name" value="ChaC"/>
    <property type="match status" value="1"/>
</dbReference>
<evidence type="ECO:0000256" key="2">
    <source>
        <dbReference type="ARBA" id="ARBA00023239"/>
    </source>
</evidence>
<dbReference type="PANTHER" id="PTHR12192:SF2">
    <property type="entry name" value="GLUTATHIONE-SPECIFIC GAMMA-GLUTAMYLCYCLOTRANSFERASE 2"/>
    <property type="match status" value="1"/>
</dbReference>
<proteinExistence type="predicted"/>
<dbReference type="Proteomes" id="UP001430584">
    <property type="component" value="Unassembled WGS sequence"/>
</dbReference>
<keyword evidence="2" id="KW-0456">Lyase</keyword>
<reference evidence="4 5" key="1">
    <citation type="submission" date="2024-02" db="EMBL/GenBank/DDBJ databases">
        <title>De novo assembly and annotation of 12 fungi associated with fruit tree decline syndrome in Ontario, Canada.</title>
        <authorList>
            <person name="Sulman M."/>
            <person name="Ellouze W."/>
            <person name="Ilyukhin E."/>
        </authorList>
    </citation>
    <scope>NUCLEOTIDE SEQUENCE [LARGE SCALE GENOMIC DNA]</scope>
    <source>
        <strain evidence="4 5">FDS-637</strain>
    </source>
</reference>
<name>A0ABR3CDE7_9PEZI</name>
<accession>A0ABR3CDE7</accession>
<sequence>MSETQEDFWLFGYGKRGKTCFGRLRTRAGQRDNGRIAGEHDAPAEKVWGAAYHIPASHAASVRDYLDIREINGYSIQYTPFHPAAGSDNNKNPIHCLVYIGLPENPQFMGPQNPQRLAEHIARSSGPSGENKDYLYQLEQALLGLSADSTDEHITDLARRCREVEATTRAGAPRPDTVGTTVVGHPLHRVGSTEEQEEVEK</sequence>
<dbReference type="RefSeq" id="XP_066630543.1">
    <property type="nucleotide sequence ID" value="XM_066779739.1"/>
</dbReference>
<dbReference type="EMBL" id="JAJVCZ030000008">
    <property type="protein sequence ID" value="KAL0257514.1"/>
    <property type="molecule type" value="Genomic_DNA"/>
</dbReference>
<dbReference type="InterPro" id="IPR006840">
    <property type="entry name" value="ChaC"/>
</dbReference>